<feature type="domain" description="Molybdopterin oxidoreductase" evidence="5">
    <location>
        <begin position="197"/>
        <end position="556"/>
    </location>
</feature>
<dbReference type="NCBIfam" id="TIGR03129">
    <property type="entry name" value="one_C_dehyd_B"/>
    <property type="match status" value="1"/>
</dbReference>
<dbReference type="Pfam" id="PF00384">
    <property type="entry name" value="Molybdopterin"/>
    <property type="match status" value="1"/>
</dbReference>
<dbReference type="GO" id="GO:0046872">
    <property type="term" value="F:metal ion binding"/>
    <property type="evidence" value="ECO:0007669"/>
    <property type="project" value="UniProtKB-KW"/>
</dbReference>
<gene>
    <name evidence="8" type="ORF">ENU08_04160</name>
    <name evidence="7" type="ORF">ENU41_06680</name>
</gene>
<evidence type="ECO:0000256" key="1">
    <source>
        <dbReference type="ARBA" id="ARBA00022723"/>
    </source>
</evidence>
<dbReference type="Pfam" id="PF01568">
    <property type="entry name" value="Molydop_binding"/>
    <property type="match status" value="1"/>
</dbReference>
<keyword evidence="3" id="KW-0408">Iron</keyword>
<keyword evidence="1" id="KW-0479">Metal-binding</keyword>
<comment type="caution">
    <text evidence="8">The sequence shown here is derived from an EMBL/GenBank/DDBJ whole genome shotgun (WGS) entry which is preliminary data.</text>
</comment>
<dbReference type="GO" id="GO:0015948">
    <property type="term" value="P:methanogenesis"/>
    <property type="evidence" value="ECO:0007669"/>
    <property type="project" value="InterPro"/>
</dbReference>
<dbReference type="GO" id="GO:0043546">
    <property type="term" value="F:molybdopterin cofactor binding"/>
    <property type="evidence" value="ECO:0007669"/>
    <property type="project" value="InterPro"/>
</dbReference>
<dbReference type="PANTHER" id="PTHR43105:SF14">
    <property type="entry name" value="FORMATE DEHYDROGENASE H"/>
    <property type="match status" value="1"/>
</dbReference>
<keyword evidence="4" id="KW-0411">Iron-sulfur</keyword>
<dbReference type="GO" id="GO:0051536">
    <property type="term" value="F:iron-sulfur cluster binding"/>
    <property type="evidence" value="ECO:0007669"/>
    <property type="project" value="UniProtKB-KW"/>
</dbReference>
<reference evidence="8" key="1">
    <citation type="journal article" date="2020" name="mSystems">
        <title>Genome- and Community-Level Interaction Insights into Carbon Utilization and Element Cycling Functions of Hydrothermarchaeota in Hydrothermal Sediment.</title>
        <authorList>
            <person name="Zhou Z."/>
            <person name="Liu Y."/>
            <person name="Xu W."/>
            <person name="Pan J."/>
            <person name="Luo Z.H."/>
            <person name="Li M."/>
        </authorList>
    </citation>
    <scope>NUCLEOTIDE SEQUENCE [LARGE SCALE GENOMIC DNA]</scope>
    <source>
        <strain evidence="8">SpSt-637</strain>
        <strain evidence="7">SpSt-667</strain>
    </source>
</reference>
<sequence>MMSSSVKGISVMLNTGRSLRQGISMESDGKWSATYYNDVAFIELNPDDAKLLGNPERVKVTTSQSSIVLPVRISDRTRRGTAFIPMGPWANMLVDPDTDGTGIPYFKATRAYIEPSMDSITTLQDILKILNAKVFETPMTDLATKLGEKYIVENVTCPFCGDLCDFLKIEVEGTKIVRNIGGCAISIAKFLNYYKHRVLKPYVRDGRRLVEVNLEKAIEKAAEVLVNAKYPLIYGLSSTCVEAIEVAVELAEILHGVIDNTTVVCHGPTTLAVQEVGTVTATFAPMLHLADLVVFWGCNPREAHMNHMSRLVMSKGKFVEGRRGRRVIVVDVRKTLTTDTADMYIQVEPGRDLEVLTALRMAIKELEIESPTVAGLPREKILELAEMMRSARYGVIFFGMGLTQSEARFRAIEEAIRLVQDLNEWTKFILLPMRGHYNVNGANQALLWSTGYPYAVDFSRGFPRMFVGVTTSPDLLANGDVDAALIIASDPVAHFPRKAVEYLAKIPVIVVDPKWSLTTAFADIVIPAGLVGIECEGTAYRMDGVPIYMKKVVEPPPGVFCDKEVLEMLLVKVKELKKVGV</sequence>
<dbReference type="GO" id="GO:0018493">
    <property type="term" value="F:formylmethanofuran dehydrogenase activity"/>
    <property type="evidence" value="ECO:0007669"/>
    <property type="project" value="InterPro"/>
</dbReference>
<evidence type="ECO:0000259" key="6">
    <source>
        <dbReference type="Pfam" id="PF01568"/>
    </source>
</evidence>
<keyword evidence="2" id="KW-0560">Oxidoreductase</keyword>
<dbReference type="AlphaFoldDB" id="A0A7C4JJV9"/>
<dbReference type="EMBL" id="DTCK01000041">
    <property type="protein sequence ID" value="HGQ36344.1"/>
    <property type="molecule type" value="Genomic_DNA"/>
</dbReference>
<dbReference type="SUPFAM" id="SSF53706">
    <property type="entry name" value="Formate dehydrogenase/DMSO reductase, domains 1-3"/>
    <property type="match status" value="1"/>
</dbReference>
<evidence type="ECO:0000313" key="8">
    <source>
        <dbReference type="EMBL" id="HGQ64420.1"/>
    </source>
</evidence>
<evidence type="ECO:0000313" key="7">
    <source>
        <dbReference type="EMBL" id="HGQ36344.1"/>
    </source>
</evidence>
<organism evidence="8">
    <name type="scientific">Ignisphaera aggregans</name>
    <dbReference type="NCBI Taxonomy" id="334771"/>
    <lineage>
        <taxon>Archaea</taxon>
        <taxon>Thermoproteota</taxon>
        <taxon>Thermoprotei</taxon>
        <taxon>Desulfurococcales</taxon>
        <taxon>Desulfurococcaceae</taxon>
        <taxon>Ignisphaera</taxon>
    </lineage>
</organism>
<dbReference type="EMBL" id="DTBD01000031">
    <property type="protein sequence ID" value="HGQ64420.1"/>
    <property type="molecule type" value="Genomic_DNA"/>
</dbReference>
<dbReference type="Gene3D" id="2.40.40.20">
    <property type="match status" value="1"/>
</dbReference>
<dbReference type="GO" id="GO:0016020">
    <property type="term" value="C:membrane"/>
    <property type="evidence" value="ECO:0007669"/>
    <property type="project" value="TreeGrafter"/>
</dbReference>
<evidence type="ECO:0000256" key="4">
    <source>
        <dbReference type="ARBA" id="ARBA00023014"/>
    </source>
</evidence>
<dbReference type="InterPro" id="IPR006657">
    <property type="entry name" value="MoPterin_dinucl-bd_dom"/>
</dbReference>
<feature type="domain" description="Molybdopterin dinucleotide-binding" evidence="6">
    <location>
        <begin position="12"/>
        <end position="109"/>
    </location>
</feature>
<name>A0A7C4JJV9_9CREN</name>
<evidence type="ECO:0000256" key="2">
    <source>
        <dbReference type="ARBA" id="ARBA00023002"/>
    </source>
</evidence>
<dbReference type="InterPro" id="IPR006656">
    <property type="entry name" value="Mopterin_OxRdtase"/>
</dbReference>
<dbReference type="Gene3D" id="3.40.50.740">
    <property type="match status" value="1"/>
</dbReference>
<dbReference type="InterPro" id="IPR050123">
    <property type="entry name" value="Prok_molybdopt-oxidoreductase"/>
</dbReference>
<dbReference type="InterPro" id="IPR009010">
    <property type="entry name" value="Asp_de-COase-like_dom_sf"/>
</dbReference>
<dbReference type="Gene3D" id="3.40.228.10">
    <property type="entry name" value="Dimethylsulfoxide Reductase, domain 2"/>
    <property type="match status" value="2"/>
</dbReference>
<dbReference type="InterPro" id="IPR016457">
    <property type="entry name" value="Formylmethanofuran_DH_bsu"/>
</dbReference>
<dbReference type="CDD" id="cd02761">
    <property type="entry name" value="MopB_FmdB-FwdB"/>
    <property type="match status" value="1"/>
</dbReference>
<proteinExistence type="predicted"/>
<evidence type="ECO:0000256" key="3">
    <source>
        <dbReference type="ARBA" id="ARBA00023004"/>
    </source>
</evidence>
<accession>A0A7C4JJV9</accession>
<protein>
    <submittedName>
        <fullName evidence="8">Formylmethanofuran dehydrogenase subunit B</fullName>
    </submittedName>
</protein>
<dbReference type="PANTHER" id="PTHR43105">
    <property type="entry name" value="RESPIRATORY NITRATE REDUCTASE"/>
    <property type="match status" value="1"/>
</dbReference>
<evidence type="ECO:0000259" key="5">
    <source>
        <dbReference type="Pfam" id="PF00384"/>
    </source>
</evidence>
<dbReference type="SUPFAM" id="SSF50692">
    <property type="entry name" value="ADC-like"/>
    <property type="match status" value="1"/>
</dbReference>